<dbReference type="PROSITE" id="PS50045">
    <property type="entry name" value="SIGMA54_INTERACT_4"/>
    <property type="match status" value="1"/>
</dbReference>
<dbReference type="SUPFAM" id="SSF52540">
    <property type="entry name" value="P-loop containing nucleoside triphosphate hydrolases"/>
    <property type="match status" value="1"/>
</dbReference>
<dbReference type="Gene3D" id="1.10.10.60">
    <property type="entry name" value="Homeodomain-like"/>
    <property type="match status" value="1"/>
</dbReference>
<dbReference type="InterPro" id="IPR003593">
    <property type="entry name" value="AAA+_ATPase"/>
</dbReference>
<dbReference type="Gene3D" id="1.10.8.60">
    <property type="match status" value="1"/>
</dbReference>
<dbReference type="AlphaFoldDB" id="D9QPR7"/>
<dbReference type="Gene3D" id="3.30.450.40">
    <property type="match status" value="1"/>
</dbReference>
<dbReference type="Pfam" id="PF25601">
    <property type="entry name" value="AAA_lid_14"/>
    <property type="match status" value="1"/>
</dbReference>
<dbReference type="NCBIfam" id="TIGR00229">
    <property type="entry name" value="sensory_box"/>
    <property type="match status" value="1"/>
</dbReference>
<dbReference type="Gene3D" id="3.40.50.300">
    <property type="entry name" value="P-loop containing nucleotide triphosphate hydrolases"/>
    <property type="match status" value="1"/>
</dbReference>
<dbReference type="SUPFAM" id="SSF55781">
    <property type="entry name" value="GAF domain-like"/>
    <property type="match status" value="1"/>
</dbReference>
<dbReference type="CDD" id="cd00130">
    <property type="entry name" value="PAS"/>
    <property type="match status" value="1"/>
</dbReference>
<evidence type="ECO:0000256" key="2">
    <source>
        <dbReference type="ARBA" id="ARBA00022840"/>
    </source>
</evidence>
<keyword evidence="1" id="KW-0547">Nucleotide-binding</keyword>
<dbReference type="SMART" id="SM00091">
    <property type="entry name" value="PAS"/>
    <property type="match status" value="1"/>
</dbReference>
<dbReference type="InterPro" id="IPR029016">
    <property type="entry name" value="GAF-like_dom_sf"/>
</dbReference>
<gene>
    <name evidence="8" type="ordered locus">Acear_0979</name>
</gene>
<keyword evidence="9" id="KW-1185">Reference proteome</keyword>
<dbReference type="Pfam" id="PF01590">
    <property type="entry name" value="GAF"/>
    <property type="match status" value="1"/>
</dbReference>
<dbReference type="HOGENOM" id="CLU_000445_8_12_9"/>
<dbReference type="PROSITE" id="PS50112">
    <property type="entry name" value="PAS"/>
    <property type="match status" value="1"/>
</dbReference>
<evidence type="ECO:0000259" key="7">
    <source>
        <dbReference type="PROSITE" id="PS50112"/>
    </source>
</evidence>
<dbReference type="Pfam" id="PF00158">
    <property type="entry name" value="Sigma54_activat"/>
    <property type="match status" value="1"/>
</dbReference>
<accession>D9QPR7</accession>
<dbReference type="SUPFAM" id="SSF55785">
    <property type="entry name" value="PYP-like sensor domain (PAS domain)"/>
    <property type="match status" value="1"/>
</dbReference>
<evidence type="ECO:0000313" key="8">
    <source>
        <dbReference type="EMBL" id="ADL12508.1"/>
    </source>
</evidence>
<dbReference type="KEGG" id="aar:Acear_0979"/>
<dbReference type="InterPro" id="IPR025662">
    <property type="entry name" value="Sigma_54_int_dom_ATP-bd_1"/>
</dbReference>
<dbReference type="InterPro" id="IPR002197">
    <property type="entry name" value="HTH_Fis"/>
</dbReference>
<dbReference type="InterPro" id="IPR027417">
    <property type="entry name" value="P-loop_NTPase"/>
</dbReference>
<dbReference type="Proteomes" id="UP000001661">
    <property type="component" value="Chromosome"/>
</dbReference>
<dbReference type="OrthoDB" id="9803970at2"/>
<dbReference type="InterPro" id="IPR003018">
    <property type="entry name" value="GAF"/>
</dbReference>
<dbReference type="PANTHER" id="PTHR32071">
    <property type="entry name" value="TRANSCRIPTIONAL REGULATORY PROTEIN"/>
    <property type="match status" value="1"/>
</dbReference>
<dbReference type="Pfam" id="PF02954">
    <property type="entry name" value="HTH_8"/>
    <property type="match status" value="1"/>
</dbReference>
<feature type="domain" description="PAS" evidence="7">
    <location>
        <begin position="215"/>
        <end position="269"/>
    </location>
</feature>
<evidence type="ECO:0000313" key="9">
    <source>
        <dbReference type="Proteomes" id="UP000001661"/>
    </source>
</evidence>
<dbReference type="InterPro" id="IPR013767">
    <property type="entry name" value="PAS_fold"/>
</dbReference>
<dbReference type="GO" id="GO:0005524">
    <property type="term" value="F:ATP binding"/>
    <property type="evidence" value="ECO:0007669"/>
    <property type="project" value="UniProtKB-KW"/>
</dbReference>
<dbReference type="STRING" id="574087.Acear_0979"/>
<dbReference type="eggNOG" id="COG3284">
    <property type="taxonomic scope" value="Bacteria"/>
</dbReference>
<keyword evidence="2" id="KW-0067">ATP-binding</keyword>
<protein>
    <submittedName>
        <fullName evidence="8">GAF modulated sigma54 specific transcriptional regulator, Fis family</fullName>
    </submittedName>
</protein>
<dbReference type="GO" id="GO:0043565">
    <property type="term" value="F:sequence-specific DNA binding"/>
    <property type="evidence" value="ECO:0007669"/>
    <property type="project" value="InterPro"/>
</dbReference>
<dbReference type="PROSITE" id="PS00688">
    <property type="entry name" value="SIGMA54_INTERACT_3"/>
    <property type="match status" value="1"/>
</dbReference>
<organism evidence="8 9">
    <name type="scientific">Acetohalobium arabaticum (strain ATCC 49924 / DSM 5501 / Z-7288)</name>
    <dbReference type="NCBI Taxonomy" id="574087"/>
    <lineage>
        <taxon>Bacteria</taxon>
        <taxon>Bacillati</taxon>
        <taxon>Bacillota</taxon>
        <taxon>Clostridia</taxon>
        <taxon>Halanaerobiales</taxon>
        <taxon>Halobacteroidaceae</taxon>
        <taxon>Acetohalobium</taxon>
    </lineage>
</organism>
<dbReference type="InterPro" id="IPR009057">
    <property type="entry name" value="Homeodomain-like_sf"/>
</dbReference>
<feature type="domain" description="Sigma-54 factor interaction" evidence="6">
    <location>
        <begin position="341"/>
        <end position="571"/>
    </location>
</feature>
<dbReference type="Gene3D" id="3.30.450.20">
    <property type="entry name" value="PAS domain"/>
    <property type="match status" value="1"/>
</dbReference>
<dbReference type="InterPro" id="IPR000014">
    <property type="entry name" value="PAS"/>
</dbReference>
<dbReference type="GO" id="GO:0006355">
    <property type="term" value="P:regulation of DNA-templated transcription"/>
    <property type="evidence" value="ECO:0007669"/>
    <property type="project" value="InterPro"/>
</dbReference>
<dbReference type="InterPro" id="IPR002078">
    <property type="entry name" value="Sigma_54_int"/>
</dbReference>
<evidence type="ECO:0000256" key="1">
    <source>
        <dbReference type="ARBA" id="ARBA00022741"/>
    </source>
</evidence>
<evidence type="ECO:0000259" key="6">
    <source>
        <dbReference type="PROSITE" id="PS50045"/>
    </source>
</evidence>
<evidence type="ECO:0000256" key="3">
    <source>
        <dbReference type="ARBA" id="ARBA00023015"/>
    </source>
</evidence>
<proteinExistence type="predicted"/>
<keyword evidence="3" id="KW-0805">Transcription regulation</keyword>
<dbReference type="Pfam" id="PF00989">
    <property type="entry name" value="PAS"/>
    <property type="match status" value="1"/>
</dbReference>
<dbReference type="PANTHER" id="PTHR32071:SF57">
    <property type="entry name" value="C4-DICARBOXYLATE TRANSPORT TRANSCRIPTIONAL REGULATORY PROTEIN DCTD"/>
    <property type="match status" value="1"/>
</dbReference>
<dbReference type="CDD" id="cd00009">
    <property type="entry name" value="AAA"/>
    <property type="match status" value="1"/>
</dbReference>
<dbReference type="InterPro" id="IPR058031">
    <property type="entry name" value="AAA_lid_NorR"/>
</dbReference>
<dbReference type="RefSeq" id="WP_013277954.1">
    <property type="nucleotide sequence ID" value="NC_014378.1"/>
</dbReference>
<name>D9QPR7_ACEAZ</name>
<dbReference type="SUPFAM" id="SSF46689">
    <property type="entry name" value="Homeodomain-like"/>
    <property type="match status" value="1"/>
</dbReference>
<keyword evidence="5" id="KW-0804">Transcription</keyword>
<sequence>MERNVEQITEAWQTYVLQGKVNDKLDTSIKRSWQRCSEYEINPFQESNDCVLQANNLQEKLEEYEEIIRVATPIMKELHQSIKGSNFIVVLTDNQGHVLKSIGDDSFMPKAQKVYLIEGASWHEKVKGTNAIGTVIEEESPLNVYASEHFFQENHFLTCSAAPIFDADDNFIGVIDISGDYHSAQRHTLGMVVAAASAIQRQLLLQHLERELMISEKQKELILNSTAEGFFTVNNEGVITQINQKGSQLLGYAPQECIGKKFETFFPESTFSSLMKLTTDGTEKSKEMVWNLKQKRLQVTSKVINEEEEVTGLVIKINDFSAQKKSETKKEQKTDYSFSDIIGQSREIRKMIRIAQKVANSDSTILLTGESGTGKELFAQAIHNYSSRQDKEFVPINCGAIPEDLMESELFGYQDGAFTGAKRGGKPGKFELADDGTIFLDEIGELNFSAQVKLLRVLQERKVSRLGSNELIPVDVRIIAATNKNLKERIKTGDFREDLYYRLNVINLELPPLRERGEDIIILAEYFIEKLGMALGKYNVKLSEPVKKTFKNYNWPGNIRELKNGIESALNLIEGLVIKKEHIPDYLGTETDLQSQHYSIDDELLSLKEAEARAIRKALKYFEGNISRAARHLEIGRNTLYRKIEKYGINI</sequence>
<dbReference type="PROSITE" id="PS00675">
    <property type="entry name" value="SIGMA54_INTERACT_1"/>
    <property type="match status" value="1"/>
</dbReference>
<dbReference type="InterPro" id="IPR025944">
    <property type="entry name" value="Sigma_54_int_dom_CS"/>
</dbReference>
<dbReference type="FunFam" id="3.40.50.300:FF:000006">
    <property type="entry name" value="DNA-binding transcriptional regulator NtrC"/>
    <property type="match status" value="1"/>
</dbReference>
<dbReference type="SMART" id="SM00382">
    <property type="entry name" value="AAA"/>
    <property type="match status" value="1"/>
</dbReference>
<evidence type="ECO:0000256" key="5">
    <source>
        <dbReference type="ARBA" id="ARBA00023163"/>
    </source>
</evidence>
<evidence type="ECO:0000256" key="4">
    <source>
        <dbReference type="ARBA" id="ARBA00023125"/>
    </source>
</evidence>
<keyword evidence="4" id="KW-0238">DNA-binding</keyword>
<dbReference type="InterPro" id="IPR035965">
    <property type="entry name" value="PAS-like_dom_sf"/>
</dbReference>
<reference evidence="8 9" key="1">
    <citation type="journal article" date="2010" name="Stand. Genomic Sci.">
        <title>Complete genome sequence of Acetohalobium arabaticum type strain (Z-7288).</title>
        <authorList>
            <person name="Sikorski J."/>
            <person name="Lapidus A."/>
            <person name="Chertkov O."/>
            <person name="Lucas S."/>
            <person name="Copeland A."/>
            <person name="Glavina Del Rio T."/>
            <person name="Nolan M."/>
            <person name="Tice H."/>
            <person name="Cheng J.F."/>
            <person name="Han C."/>
            <person name="Brambilla E."/>
            <person name="Pitluck S."/>
            <person name="Liolios K."/>
            <person name="Ivanova N."/>
            <person name="Mavromatis K."/>
            <person name="Mikhailova N."/>
            <person name="Pati A."/>
            <person name="Bruce D."/>
            <person name="Detter C."/>
            <person name="Tapia R."/>
            <person name="Goodwin L."/>
            <person name="Chen A."/>
            <person name="Palaniappan K."/>
            <person name="Land M."/>
            <person name="Hauser L."/>
            <person name="Chang Y.J."/>
            <person name="Jeffries C.D."/>
            <person name="Rohde M."/>
            <person name="Goker M."/>
            <person name="Spring S."/>
            <person name="Woyke T."/>
            <person name="Bristow J."/>
            <person name="Eisen J.A."/>
            <person name="Markowitz V."/>
            <person name="Hugenholtz P."/>
            <person name="Kyrpides N.C."/>
            <person name="Klenk H.P."/>
        </authorList>
    </citation>
    <scope>NUCLEOTIDE SEQUENCE [LARGE SCALE GENOMIC DNA]</scope>
    <source>
        <strain evidence="9">ATCC 49924 / DSM 5501 / Z-7288</strain>
    </source>
</reference>
<dbReference type="EMBL" id="CP002105">
    <property type="protein sequence ID" value="ADL12508.1"/>
    <property type="molecule type" value="Genomic_DNA"/>
</dbReference>
<dbReference type="PRINTS" id="PR01590">
    <property type="entry name" value="HTHFIS"/>
</dbReference>